<dbReference type="PANTHER" id="PTHR33434">
    <property type="entry name" value="DEGV DOMAIN-CONTAINING PROTEIN DR_1986-RELATED"/>
    <property type="match status" value="1"/>
</dbReference>
<protein>
    <submittedName>
        <fullName evidence="2">DegV domain-containing protein</fullName>
    </submittedName>
</protein>
<keyword evidence="3" id="KW-1185">Reference proteome</keyword>
<dbReference type="InterPro" id="IPR003797">
    <property type="entry name" value="DegV"/>
</dbReference>
<comment type="caution">
    <text evidence="2">The sequence shown here is derived from an EMBL/GenBank/DDBJ whole genome shotgun (WGS) entry which is preliminary data.</text>
</comment>
<keyword evidence="1" id="KW-0446">Lipid-binding</keyword>
<gene>
    <name evidence="2" type="ORF">Dac01nite_22210</name>
</gene>
<accession>A0A919Q4L5</accession>
<sequence>MSGHVAVVTDSAASLPPALARKWGIRVVPLQVIVDGESRLEGEQVTSEEVLTALLDGRDVRTSQPAVAQFEEAFALAAADGAEHVVAVLISGKMSGTVNGAQAAADAVDVPVTVVDTASLAMGTGFAAIAAASVARSGGTADAVAQVARDVAASARCIFTVDTLEHLKRGGRVSPAIAAVGKVFNVRPVLELEGGEVVMVERVRSTQRARAAVMQLAEEAVAGMTRAAAAVMVLGEGDFGDEAAKSLEARHPDLAMLVRTPVSAVLASHTGPGTLAAVVVDLPEPIR</sequence>
<dbReference type="Gene3D" id="3.30.1180.10">
    <property type="match status" value="1"/>
</dbReference>
<evidence type="ECO:0000313" key="2">
    <source>
        <dbReference type="EMBL" id="GIG55469.1"/>
    </source>
</evidence>
<dbReference type="EMBL" id="BONR01000006">
    <property type="protein sequence ID" value="GIG55469.1"/>
    <property type="molecule type" value="Genomic_DNA"/>
</dbReference>
<dbReference type="InterPro" id="IPR050270">
    <property type="entry name" value="DegV_domain_contain"/>
</dbReference>
<reference evidence="2" key="1">
    <citation type="submission" date="2021-01" db="EMBL/GenBank/DDBJ databases">
        <title>Whole genome shotgun sequence of Demequina activiva NBRC 110675.</title>
        <authorList>
            <person name="Komaki H."/>
            <person name="Tamura T."/>
        </authorList>
    </citation>
    <scope>NUCLEOTIDE SEQUENCE</scope>
    <source>
        <strain evidence="2">NBRC 110675</strain>
    </source>
</reference>
<dbReference type="PANTHER" id="PTHR33434:SF2">
    <property type="entry name" value="FATTY ACID-BINDING PROTEIN TM_1468"/>
    <property type="match status" value="1"/>
</dbReference>
<dbReference type="RefSeq" id="WP_203657003.1">
    <property type="nucleotide sequence ID" value="NZ_BONR01000006.1"/>
</dbReference>
<dbReference type="SUPFAM" id="SSF82549">
    <property type="entry name" value="DAK1/DegV-like"/>
    <property type="match status" value="1"/>
</dbReference>
<dbReference type="AlphaFoldDB" id="A0A919Q4L5"/>
<dbReference type="PROSITE" id="PS51482">
    <property type="entry name" value="DEGV"/>
    <property type="match status" value="1"/>
</dbReference>
<dbReference type="Proteomes" id="UP000652354">
    <property type="component" value="Unassembled WGS sequence"/>
</dbReference>
<dbReference type="Pfam" id="PF02645">
    <property type="entry name" value="DegV"/>
    <property type="match status" value="1"/>
</dbReference>
<name>A0A919Q4L5_9MICO</name>
<dbReference type="InterPro" id="IPR043168">
    <property type="entry name" value="DegV_C"/>
</dbReference>
<evidence type="ECO:0000313" key="3">
    <source>
        <dbReference type="Proteomes" id="UP000652354"/>
    </source>
</evidence>
<proteinExistence type="predicted"/>
<organism evidence="2 3">
    <name type="scientific">Demequina activiva</name>
    <dbReference type="NCBI Taxonomy" id="1582364"/>
    <lineage>
        <taxon>Bacteria</taxon>
        <taxon>Bacillati</taxon>
        <taxon>Actinomycetota</taxon>
        <taxon>Actinomycetes</taxon>
        <taxon>Micrococcales</taxon>
        <taxon>Demequinaceae</taxon>
        <taxon>Demequina</taxon>
    </lineage>
</organism>
<evidence type="ECO:0000256" key="1">
    <source>
        <dbReference type="ARBA" id="ARBA00023121"/>
    </source>
</evidence>
<dbReference type="NCBIfam" id="TIGR00762">
    <property type="entry name" value="DegV"/>
    <property type="match status" value="1"/>
</dbReference>
<dbReference type="Gene3D" id="3.40.50.10170">
    <property type="match status" value="1"/>
</dbReference>
<dbReference type="GO" id="GO:0008289">
    <property type="term" value="F:lipid binding"/>
    <property type="evidence" value="ECO:0007669"/>
    <property type="project" value="UniProtKB-KW"/>
</dbReference>